<dbReference type="Proteomes" id="UP000279089">
    <property type="component" value="Unassembled WGS sequence"/>
</dbReference>
<dbReference type="GO" id="GO:0008483">
    <property type="term" value="F:transaminase activity"/>
    <property type="evidence" value="ECO:0007669"/>
    <property type="project" value="UniProtKB-KW"/>
</dbReference>
<proteinExistence type="inferred from homology"/>
<dbReference type="GO" id="GO:0000271">
    <property type="term" value="P:polysaccharide biosynthetic process"/>
    <property type="evidence" value="ECO:0007669"/>
    <property type="project" value="TreeGrafter"/>
</dbReference>
<dbReference type="Gene3D" id="3.40.640.10">
    <property type="entry name" value="Type I PLP-dependent aspartate aminotransferase-like (Major domain)"/>
    <property type="match status" value="1"/>
</dbReference>
<comment type="similarity">
    <text evidence="1 2">Belongs to the DegT/DnrJ/EryC1 family.</text>
</comment>
<dbReference type="PANTHER" id="PTHR30244:SF34">
    <property type="entry name" value="DTDP-4-AMINO-4,6-DIDEOXYGALACTOSE TRANSAMINASE"/>
    <property type="match status" value="1"/>
</dbReference>
<dbReference type="OrthoDB" id="9804264at2"/>
<keyword evidence="2" id="KW-0663">Pyridoxal phosphate</keyword>
<dbReference type="RefSeq" id="WP_120518272.1">
    <property type="nucleotide sequence ID" value="NZ_QXZY01000012.1"/>
</dbReference>
<organism evidence="4 5">
    <name type="scientific">Chitinophaga barathri</name>
    <dbReference type="NCBI Taxonomy" id="1647451"/>
    <lineage>
        <taxon>Bacteria</taxon>
        <taxon>Pseudomonadati</taxon>
        <taxon>Bacteroidota</taxon>
        <taxon>Chitinophagia</taxon>
        <taxon>Chitinophagales</taxon>
        <taxon>Chitinophagaceae</taxon>
        <taxon>Chitinophaga</taxon>
    </lineage>
</organism>
<gene>
    <name evidence="4" type="ORF">EG028_21140</name>
</gene>
<dbReference type="GO" id="GO:0030170">
    <property type="term" value="F:pyridoxal phosphate binding"/>
    <property type="evidence" value="ECO:0007669"/>
    <property type="project" value="TreeGrafter"/>
</dbReference>
<keyword evidence="4" id="KW-0808">Transferase</keyword>
<keyword evidence="4" id="KW-0032">Aminotransferase</keyword>
<protein>
    <submittedName>
        <fullName evidence="4">DegT/DnrJ/EryC1/StrS family aminotransferase</fullName>
    </submittedName>
</protein>
<sequence length="454" mass="50052">MGHSSRRKFLRQSSLGAAGYLFASGLVNSSFASSSVFSPSRTPAILGGQPLFNETSWVKWPMWVQSEDEKTLIESVRSGVWSRAKLVDEFENKWAAAIGVKRCLTVVNGTNALITAINQLDIGAGDEVITTPYTFIASVQAILANNAMPVFADIDPATYQIDPDKIESKITKKTKAILVVHILGLPADMDRIMAVAKKHNLIVIEDACQAHLAVYDHKVVGSIGRTGCFSFQNSKNLPIGEGGAIVSNDDKFIDNCFAAHNLGYAYGTSTGAVAGDSFMRASKIRLTEYAAAIGLAQLKRLEDQTNTRHENAAYLSSLIKDIDGVKPIKLYDKVTRGAYHLYSFRYNPEGFKGMSRTKFLDALRKEGVPCSGGYKVMHTQEFMRETFNSRVYKGFYSKKMLDFEDYKQRNNCPENAALCNDAVWMTQNVLLGSRKDMEGIAEAIRNISKNAGKI</sequence>
<keyword evidence="3" id="KW-0732">Signal</keyword>
<dbReference type="InterPro" id="IPR000653">
    <property type="entry name" value="DegT/StrS_aminotransferase"/>
</dbReference>
<dbReference type="EMBL" id="RMBX01000012">
    <property type="protein sequence ID" value="RPD39121.1"/>
    <property type="molecule type" value="Genomic_DNA"/>
</dbReference>
<accession>A0A3N4M725</accession>
<keyword evidence="5" id="KW-1185">Reference proteome</keyword>
<evidence type="ECO:0000256" key="1">
    <source>
        <dbReference type="ARBA" id="ARBA00037999"/>
    </source>
</evidence>
<dbReference type="PANTHER" id="PTHR30244">
    <property type="entry name" value="TRANSAMINASE"/>
    <property type="match status" value="1"/>
</dbReference>
<reference evidence="5" key="1">
    <citation type="submission" date="2018-11" db="EMBL/GenBank/DDBJ databases">
        <title>Chitinophaga lutea sp.nov., isolate from arsenic contaminated soil.</title>
        <authorList>
            <person name="Zong Y."/>
        </authorList>
    </citation>
    <scope>NUCLEOTIDE SEQUENCE [LARGE SCALE GENOMIC DNA]</scope>
    <source>
        <strain evidence="5">YLT18</strain>
    </source>
</reference>
<dbReference type="InterPro" id="IPR015424">
    <property type="entry name" value="PyrdxlP-dep_Trfase"/>
</dbReference>
<evidence type="ECO:0000256" key="3">
    <source>
        <dbReference type="SAM" id="SignalP"/>
    </source>
</evidence>
<evidence type="ECO:0000313" key="4">
    <source>
        <dbReference type="EMBL" id="RPD39121.1"/>
    </source>
</evidence>
<name>A0A3N4M725_9BACT</name>
<dbReference type="InterPro" id="IPR015421">
    <property type="entry name" value="PyrdxlP-dep_Trfase_major"/>
</dbReference>
<dbReference type="PROSITE" id="PS51318">
    <property type="entry name" value="TAT"/>
    <property type="match status" value="1"/>
</dbReference>
<feature type="signal peptide" evidence="3">
    <location>
        <begin position="1"/>
        <end position="32"/>
    </location>
</feature>
<dbReference type="Pfam" id="PF01041">
    <property type="entry name" value="DegT_DnrJ_EryC1"/>
    <property type="match status" value="1"/>
</dbReference>
<evidence type="ECO:0000313" key="5">
    <source>
        <dbReference type="Proteomes" id="UP000279089"/>
    </source>
</evidence>
<dbReference type="CDD" id="cd00616">
    <property type="entry name" value="AHBA_syn"/>
    <property type="match status" value="1"/>
</dbReference>
<comment type="caution">
    <text evidence="4">The sequence shown here is derived from an EMBL/GenBank/DDBJ whole genome shotgun (WGS) entry which is preliminary data.</text>
</comment>
<dbReference type="Gene3D" id="3.90.1150.10">
    <property type="entry name" value="Aspartate Aminotransferase, domain 1"/>
    <property type="match status" value="1"/>
</dbReference>
<feature type="chain" id="PRO_5018336125" evidence="3">
    <location>
        <begin position="33"/>
        <end position="454"/>
    </location>
</feature>
<dbReference type="AlphaFoldDB" id="A0A3N4M725"/>
<dbReference type="InterPro" id="IPR006311">
    <property type="entry name" value="TAT_signal"/>
</dbReference>
<dbReference type="InterPro" id="IPR015422">
    <property type="entry name" value="PyrdxlP-dep_Trfase_small"/>
</dbReference>
<evidence type="ECO:0000256" key="2">
    <source>
        <dbReference type="RuleBase" id="RU004508"/>
    </source>
</evidence>
<dbReference type="SUPFAM" id="SSF53383">
    <property type="entry name" value="PLP-dependent transferases"/>
    <property type="match status" value="1"/>
</dbReference>